<keyword evidence="1" id="KW-0812">Transmembrane</keyword>
<feature type="transmembrane region" description="Helical" evidence="1">
    <location>
        <begin position="21"/>
        <end position="43"/>
    </location>
</feature>
<comment type="caution">
    <text evidence="2">The sequence shown here is derived from an EMBL/GenBank/DDBJ whole genome shotgun (WGS) entry which is preliminary data.</text>
</comment>
<accession>A0ABU5HEU6</accession>
<dbReference type="EMBL" id="JAXIVS010000016">
    <property type="protein sequence ID" value="MDY7231881.1"/>
    <property type="molecule type" value="Genomic_DNA"/>
</dbReference>
<reference evidence="2 3" key="1">
    <citation type="submission" date="2023-12" db="EMBL/GenBank/DDBJ databases">
        <title>the genome sequence of Hyalangium sp. s54d21.</title>
        <authorList>
            <person name="Zhang X."/>
        </authorList>
    </citation>
    <scope>NUCLEOTIDE SEQUENCE [LARGE SCALE GENOMIC DNA]</scope>
    <source>
        <strain evidence="3">s54d21</strain>
    </source>
</reference>
<dbReference type="Proteomes" id="UP001291309">
    <property type="component" value="Unassembled WGS sequence"/>
</dbReference>
<name>A0ABU5HEU6_9BACT</name>
<proteinExistence type="predicted"/>
<keyword evidence="3" id="KW-1185">Reference proteome</keyword>
<feature type="transmembrane region" description="Helical" evidence="1">
    <location>
        <begin position="227"/>
        <end position="247"/>
    </location>
</feature>
<feature type="transmembrane region" description="Helical" evidence="1">
    <location>
        <begin position="194"/>
        <end position="215"/>
    </location>
</feature>
<organism evidence="2 3">
    <name type="scientific">Hyalangium rubrum</name>
    <dbReference type="NCBI Taxonomy" id="3103134"/>
    <lineage>
        <taxon>Bacteria</taxon>
        <taxon>Pseudomonadati</taxon>
        <taxon>Myxococcota</taxon>
        <taxon>Myxococcia</taxon>
        <taxon>Myxococcales</taxon>
        <taxon>Cystobacterineae</taxon>
        <taxon>Archangiaceae</taxon>
        <taxon>Hyalangium</taxon>
    </lineage>
</organism>
<keyword evidence="1" id="KW-1133">Transmembrane helix</keyword>
<evidence type="ECO:0000313" key="2">
    <source>
        <dbReference type="EMBL" id="MDY7231881.1"/>
    </source>
</evidence>
<dbReference type="RefSeq" id="WP_321550592.1">
    <property type="nucleotide sequence ID" value="NZ_JAXIVS010000016.1"/>
</dbReference>
<feature type="transmembrane region" description="Helical" evidence="1">
    <location>
        <begin position="49"/>
        <end position="71"/>
    </location>
</feature>
<sequence>MSTYRLRPEGMALMMRDHRRMVYGRIPLMVVALGVGIAIPPLAGMPLSPVTLSVLGVIGLGVMVFSVWSGLRKAEYQFAQHFETYSLELDDRGLSHHSAILPAKQLGRGEVARIEESSLLGLVVRGRKPGDVIVVSPHLQGYDEVRSQLAVWRDIEALSGRKVQRQQQLAGLTGIGLSLVFIALWVGVGWSPDIRLAMACGAVMCVGGIFVLRSLHQRIPGINLKPLVGALIFFSLSIPARLLLHYWRP</sequence>
<evidence type="ECO:0000313" key="3">
    <source>
        <dbReference type="Proteomes" id="UP001291309"/>
    </source>
</evidence>
<gene>
    <name evidence="2" type="ORF">SYV04_36175</name>
</gene>
<evidence type="ECO:0000256" key="1">
    <source>
        <dbReference type="SAM" id="Phobius"/>
    </source>
</evidence>
<feature type="transmembrane region" description="Helical" evidence="1">
    <location>
        <begin position="169"/>
        <end position="188"/>
    </location>
</feature>
<keyword evidence="1" id="KW-0472">Membrane</keyword>
<protein>
    <submittedName>
        <fullName evidence="2">Uncharacterized protein</fullName>
    </submittedName>
</protein>